<dbReference type="RefSeq" id="WP_128562404.1">
    <property type="nucleotide sequence ID" value="NZ_BPQH01000023.1"/>
</dbReference>
<gene>
    <name evidence="2" type="ORF">OPKNFCMD_5711</name>
</gene>
<organism evidence="2 3">
    <name type="scientific">Methylobacterium crusticola</name>
    <dbReference type="NCBI Taxonomy" id="1697972"/>
    <lineage>
        <taxon>Bacteria</taxon>
        <taxon>Pseudomonadati</taxon>
        <taxon>Pseudomonadota</taxon>
        <taxon>Alphaproteobacteria</taxon>
        <taxon>Hyphomicrobiales</taxon>
        <taxon>Methylobacteriaceae</taxon>
        <taxon>Methylobacterium</taxon>
    </lineage>
</organism>
<name>A0ABQ4R5E9_9HYPH</name>
<evidence type="ECO:0000313" key="3">
    <source>
        <dbReference type="Proteomes" id="UP001055167"/>
    </source>
</evidence>
<sequence length="552" mass="58879">MRLLRPEQAVHAAEMFRPMPGALTTPRAALLRLARLVASDLSRGRVSPGLQTVGSALSESPDAVLLLLDLLLAETRKKRPSERLCDALLLMLGQALAEARMALEADAQGPAAALVADVRRNLVAAAEAGRTSPELLMALARQFALAKLDFGEDLRALTATGAEQAAARGGPVQAEDIAAHYAAMAAASDQDPFLIHEQLSEQVAAFPGEQRAVIVGSFITSDVPAIRAAALGWLLDPDPAVRRQVAQDLAASAARGLVSAACADRMVLMRPWLPEAVQASLDAAVRTCRQRGEPAVAKPAVQINAVIASGCDGAGAQSFFVLLKRGRKLALAALLVKHGFGVRDAWVREDLGRREVDQLLTEVGQQLDAFDGSPEIVEVAVAHGLAVGLDRNEPPPFGLVQVLEAVGLTQVRPERLDAATLIAQLLDAVPDEHRSAPAAAAAALAASKRWPKAYAFLQSWFEQDEAAHAAIGSVRDKRQQREAVLQQVLPLRRARWAELLAWTAKAAQDQVEDEAWIGFALVARELLGERPLDEIPVAGWIAGNTAAALRRR</sequence>
<dbReference type="Gene3D" id="1.25.40.780">
    <property type="match status" value="1"/>
</dbReference>
<protein>
    <recommendedName>
        <fullName evidence="1">TRIF N-terminal domain-containing protein</fullName>
    </recommendedName>
</protein>
<accession>A0ABQ4R5E9</accession>
<evidence type="ECO:0000259" key="1">
    <source>
        <dbReference type="Pfam" id="PF17798"/>
    </source>
</evidence>
<comment type="caution">
    <text evidence="2">The sequence shown here is derived from an EMBL/GenBank/DDBJ whole genome shotgun (WGS) entry which is preliminary data.</text>
</comment>
<proteinExistence type="predicted"/>
<reference evidence="2" key="1">
    <citation type="journal article" date="2021" name="Front. Microbiol.">
        <title>Comprehensive Comparative Genomics and Phenotyping of Methylobacterium Species.</title>
        <authorList>
            <person name="Alessa O."/>
            <person name="Ogura Y."/>
            <person name="Fujitani Y."/>
            <person name="Takami H."/>
            <person name="Hayashi T."/>
            <person name="Sahin N."/>
            <person name="Tani A."/>
        </authorList>
    </citation>
    <scope>NUCLEOTIDE SEQUENCE</scope>
    <source>
        <strain evidence="2">KCTC 52305</strain>
    </source>
</reference>
<dbReference type="Proteomes" id="UP001055167">
    <property type="component" value="Unassembled WGS sequence"/>
</dbReference>
<feature type="domain" description="TRIF N-terminal" evidence="1">
    <location>
        <begin position="47"/>
        <end position="145"/>
    </location>
</feature>
<dbReference type="InterPro" id="IPR040886">
    <property type="entry name" value="TRIF_N"/>
</dbReference>
<dbReference type="Pfam" id="PF17798">
    <property type="entry name" value="TRIF-NTD"/>
    <property type="match status" value="1"/>
</dbReference>
<dbReference type="EMBL" id="BPQH01000023">
    <property type="protein sequence ID" value="GJD52943.1"/>
    <property type="molecule type" value="Genomic_DNA"/>
</dbReference>
<reference evidence="2" key="2">
    <citation type="submission" date="2021-08" db="EMBL/GenBank/DDBJ databases">
        <authorList>
            <person name="Tani A."/>
            <person name="Ola A."/>
            <person name="Ogura Y."/>
            <person name="Katsura K."/>
            <person name="Hayashi T."/>
        </authorList>
    </citation>
    <scope>NUCLEOTIDE SEQUENCE</scope>
    <source>
        <strain evidence="2">KCTC 52305</strain>
    </source>
</reference>
<keyword evidence="3" id="KW-1185">Reference proteome</keyword>
<evidence type="ECO:0000313" key="2">
    <source>
        <dbReference type="EMBL" id="GJD52943.1"/>
    </source>
</evidence>